<protein>
    <submittedName>
        <fullName evidence="7">TetR family transcriptional regulator</fullName>
    </submittedName>
</protein>
<dbReference type="GO" id="GO:0045892">
    <property type="term" value="P:negative regulation of DNA-templated transcription"/>
    <property type="evidence" value="ECO:0007669"/>
    <property type="project" value="InterPro"/>
</dbReference>
<evidence type="ECO:0000259" key="6">
    <source>
        <dbReference type="PROSITE" id="PS50977"/>
    </source>
</evidence>
<feature type="DNA-binding region" description="H-T-H motif" evidence="5">
    <location>
        <begin position="32"/>
        <end position="51"/>
    </location>
</feature>
<dbReference type="Proteomes" id="UP000570678">
    <property type="component" value="Unassembled WGS sequence"/>
</dbReference>
<comment type="caution">
    <text evidence="7">The sequence shown here is derived from an EMBL/GenBank/DDBJ whole genome shotgun (WGS) entry which is preliminary data.</text>
</comment>
<evidence type="ECO:0000256" key="3">
    <source>
        <dbReference type="ARBA" id="ARBA00023125"/>
    </source>
</evidence>
<dbReference type="PANTHER" id="PTHR30055">
    <property type="entry name" value="HTH-TYPE TRANSCRIPTIONAL REGULATOR RUTR"/>
    <property type="match status" value="1"/>
</dbReference>
<dbReference type="Gene3D" id="1.10.357.10">
    <property type="entry name" value="Tetracycline Repressor, domain 2"/>
    <property type="match status" value="1"/>
</dbReference>
<dbReference type="AlphaFoldDB" id="A0A846YHX7"/>
<gene>
    <name evidence="7" type="ORF">HGA15_24340</name>
</gene>
<dbReference type="PANTHER" id="PTHR30055:SF151">
    <property type="entry name" value="TRANSCRIPTIONAL REGULATORY PROTEIN"/>
    <property type="match status" value="1"/>
</dbReference>
<keyword evidence="2" id="KW-0805">Transcription regulation</keyword>
<dbReference type="EMBL" id="JAAXOT010000014">
    <property type="protein sequence ID" value="NKY59226.1"/>
    <property type="molecule type" value="Genomic_DNA"/>
</dbReference>
<organism evidence="7 8">
    <name type="scientific">Nocardia flavorosea</name>
    <dbReference type="NCBI Taxonomy" id="53429"/>
    <lineage>
        <taxon>Bacteria</taxon>
        <taxon>Bacillati</taxon>
        <taxon>Actinomycetota</taxon>
        <taxon>Actinomycetes</taxon>
        <taxon>Mycobacteriales</taxon>
        <taxon>Nocardiaceae</taxon>
        <taxon>Nocardia</taxon>
    </lineage>
</organism>
<evidence type="ECO:0000256" key="2">
    <source>
        <dbReference type="ARBA" id="ARBA00023015"/>
    </source>
</evidence>
<dbReference type="InterPro" id="IPR001647">
    <property type="entry name" value="HTH_TetR"/>
</dbReference>
<keyword evidence="4" id="KW-0804">Transcription</keyword>
<dbReference type="SUPFAM" id="SSF48498">
    <property type="entry name" value="Tetracyclin repressor-like, C-terminal domain"/>
    <property type="match status" value="1"/>
</dbReference>
<dbReference type="InterPro" id="IPR004111">
    <property type="entry name" value="Repressor_TetR_C"/>
</dbReference>
<evidence type="ECO:0000256" key="5">
    <source>
        <dbReference type="PROSITE-ProRule" id="PRU00335"/>
    </source>
</evidence>
<dbReference type="InterPro" id="IPR009057">
    <property type="entry name" value="Homeodomain-like_sf"/>
</dbReference>
<dbReference type="InterPro" id="IPR003012">
    <property type="entry name" value="Tet_transcr_reg_TetR"/>
</dbReference>
<dbReference type="GO" id="GO:0003700">
    <property type="term" value="F:DNA-binding transcription factor activity"/>
    <property type="evidence" value="ECO:0007669"/>
    <property type="project" value="TreeGrafter"/>
</dbReference>
<dbReference type="Pfam" id="PF00440">
    <property type="entry name" value="TetR_N"/>
    <property type="match status" value="1"/>
</dbReference>
<evidence type="ECO:0000256" key="4">
    <source>
        <dbReference type="ARBA" id="ARBA00023163"/>
    </source>
</evidence>
<feature type="domain" description="HTH tetR-type" evidence="6">
    <location>
        <begin position="9"/>
        <end position="69"/>
    </location>
</feature>
<dbReference type="RefSeq" id="WP_062973963.1">
    <property type="nucleotide sequence ID" value="NZ_JAAXOT010000014.1"/>
</dbReference>
<dbReference type="SUPFAM" id="SSF46689">
    <property type="entry name" value="Homeodomain-like"/>
    <property type="match status" value="1"/>
</dbReference>
<dbReference type="InterPro" id="IPR050109">
    <property type="entry name" value="HTH-type_TetR-like_transc_reg"/>
</dbReference>
<reference evidence="7 8" key="1">
    <citation type="submission" date="2020-04" db="EMBL/GenBank/DDBJ databases">
        <title>MicrobeNet Type strains.</title>
        <authorList>
            <person name="Nicholson A.C."/>
        </authorList>
    </citation>
    <scope>NUCLEOTIDE SEQUENCE [LARGE SCALE GENOMIC DNA]</scope>
    <source>
        <strain evidence="7 8">JCM 3332</strain>
    </source>
</reference>
<keyword evidence="3 5" id="KW-0238">DNA-binding</keyword>
<proteinExistence type="predicted"/>
<accession>A0A846YHX7</accession>
<name>A0A846YHX7_9NOCA</name>
<evidence type="ECO:0000256" key="1">
    <source>
        <dbReference type="ARBA" id="ARBA00022491"/>
    </source>
</evidence>
<dbReference type="PROSITE" id="PS50977">
    <property type="entry name" value="HTH_TETR_2"/>
    <property type="match status" value="1"/>
</dbReference>
<dbReference type="GO" id="GO:0000976">
    <property type="term" value="F:transcription cis-regulatory region binding"/>
    <property type="evidence" value="ECO:0007669"/>
    <property type="project" value="TreeGrafter"/>
</dbReference>
<dbReference type="GO" id="GO:0046677">
    <property type="term" value="P:response to antibiotic"/>
    <property type="evidence" value="ECO:0007669"/>
    <property type="project" value="InterPro"/>
</dbReference>
<keyword evidence="1" id="KW-0678">Repressor</keyword>
<dbReference type="Pfam" id="PF02909">
    <property type="entry name" value="TetR_C_1"/>
    <property type="match status" value="1"/>
</dbReference>
<evidence type="ECO:0000313" key="7">
    <source>
        <dbReference type="EMBL" id="NKY59226.1"/>
    </source>
</evidence>
<sequence>MSDRRPWGSLERGRIVEAALGIARAEGLDALTIRRLATEVGASRMGLYRHVPDKEALLNLVADEIAMNHVIPDRALMGPWDERLRHLARGMRQELRAYPGFAERIMVHGNAGAGGLRIAETIADILAAAGLGVGQAARCYLIFVDLVLGRAHRETHGDPTTPGRNAELFAAAETSRDAVRLKALLPALRAVTGDEIFEAELDILIAAVRAAT</sequence>
<dbReference type="InterPro" id="IPR036271">
    <property type="entry name" value="Tet_transcr_reg_TetR-rel_C_sf"/>
</dbReference>
<dbReference type="PRINTS" id="PR00400">
    <property type="entry name" value="TETREPRESSOR"/>
</dbReference>
<evidence type="ECO:0000313" key="8">
    <source>
        <dbReference type="Proteomes" id="UP000570678"/>
    </source>
</evidence>
<keyword evidence="8" id="KW-1185">Reference proteome</keyword>